<protein>
    <submittedName>
        <fullName evidence="2">Uncharacterized protein</fullName>
    </submittedName>
</protein>
<reference evidence="2" key="1">
    <citation type="submission" date="2018-05" db="EMBL/GenBank/DDBJ databases">
        <authorList>
            <person name="Lanie J.A."/>
            <person name="Ng W.-L."/>
            <person name="Kazmierczak K.M."/>
            <person name="Andrzejewski T.M."/>
            <person name="Davidsen T.M."/>
            <person name="Wayne K.J."/>
            <person name="Tettelin H."/>
            <person name="Glass J.I."/>
            <person name="Rusch D."/>
            <person name="Podicherti R."/>
            <person name="Tsui H.-C.T."/>
            <person name="Winkler M.E."/>
        </authorList>
    </citation>
    <scope>NUCLEOTIDE SEQUENCE</scope>
</reference>
<dbReference type="EMBL" id="UINC01200284">
    <property type="protein sequence ID" value="SVE19096.1"/>
    <property type="molecule type" value="Genomic_DNA"/>
</dbReference>
<gene>
    <name evidence="2" type="ORF">METZ01_LOCUS471950</name>
</gene>
<evidence type="ECO:0000313" key="2">
    <source>
        <dbReference type="EMBL" id="SVE19096.1"/>
    </source>
</evidence>
<organism evidence="2">
    <name type="scientific">marine metagenome</name>
    <dbReference type="NCBI Taxonomy" id="408172"/>
    <lineage>
        <taxon>unclassified sequences</taxon>
        <taxon>metagenomes</taxon>
        <taxon>ecological metagenomes</taxon>
    </lineage>
</organism>
<accession>A0A383BFY7</accession>
<feature type="compositionally biased region" description="Basic residues" evidence="1">
    <location>
        <begin position="44"/>
        <end position="57"/>
    </location>
</feature>
<name>A0A383BFY7_9ZZZZ</name>
<sequence length="65" mass="7498">MTGNYPDRAFKPRAIPIMPITTSATLVARKMTLELNKKRQAEARRKKNQLKKKRLSRKTTEKVAS</sequence>
<feature type="region of interest" description="Disordered" evidence="1">
    <location>
        <begin position="39"/>
        <end position="65"/>
    </location>
</feature>
<evidence type="ECO:0000256" key="1">
    <source>
        <dbReference type="SAM" id="MobiDB-lite"/>
    </source>
</evidence>
<dbReference type="AlphaFoldDB" id="A0A383BFY7"/>
<proteinExistence type="predicted"/>